<accession>A0A9P6JKY4</accession>
<keyword evidence="5" id="KW-1185">Reference proteome</keyword>
<dbReference type="SUPFAM" id="SSF52540">
    <property type="entry name" value="P-loop containing nucleoside triphosphate hydrolases"/>
    <property type="match status" value="1"/>
</dbReference>
<dbReference type="InterPro" id="IPR056884">
    <property type="entry name" value="NPHP3-like_N"/>
</dbReference>
<keyword evidence="1" id="KW-0677">Repeat</keyword>
<dbReference type="PANTHER" id="PTHR10039:SF5">
    <property type="entry name" value="NACHT DOMAIN-CONTAINING PROTEIN"/>
    <property type="match status" value="1"/>
</dbReference>
<proteinExistence type="predicted"/>
<feature type="compositionally biased region" description="Polar residues" evidence="2">
    <location>
        <begin position="30"/>
        <end position="48"/>
    </location>
</feature>
<feature type="region of interest" description="Disordered" evidence="2">
    <location>
        <begin position="1"/>
        <end position="65"/>
    </location>
</feature>
<evidence type="ECO:0000313" key="5">
    <source>
        <dbReference type="Proteomes" id="UP000807306"/>
    </source>
</evidence>
<dbReference type="EMBL" id="MU157894">
    <property type="protein sequence ID" value="KAF9524732.1"/>
    <property type="molecule type" value="Genomic_DNA"/>
</dbReference>
<evidence type="ECO:0000256" key="2">
    <source>
        <dbReference type="SAM" id="MobiDB-lite"/>
    </source>
</evidence>
<evidence type="ECO:0000259" key="3">
    <source>
        <dbReference type="Pfam" id="PF24883"/>
    </source>
</evidence>
<comment type="caution">
    <text evidence="4">The sequence shown here is derived from an EMBL/GenBank/DDBJ whole genome shotgun (WGS) entry which is preliminary data.</text>
</comment>
<protein>
    <recommendedName>
        <fullName evidence="3">Nephrocystin 3-like N-terminal domain-containing protein</fullName>
    </recommendedName>
</protein>
<sequence>MSYHPYYSSRYPDGNMQNSSRFRGARTSHSRISTTTDHPAISASSSSDLFPPVDDSNQTHPSDLSRKNDLRVADFISSHDLTHHTSIFAGGNNVVSGGTFKIEMGSADVGLFLLSECISKAAMHDSSARYPLPKCHPETRNDIVRFILEWIINPTSTVSVYWLHAPFGHGKSAVMQTVIDTLVETGHRDLLAGGFFFGRGKADRDKAHFLPATIAYQIATNIPGMRQHISHAITADPALPSKSLEIQLRALIIDPLLKSKTGVHFHQPPTIFIDGLDECDTIAGQLSVLDLISSCLLGFHLPVRFLVASRPESYLVDAFNKAPFDELSRQLRLDNDWSEMNTYFESEFTKISSRHSRSIETMNIGAPWPSREQICELVKRACGQYVYAETVIRFVGDYRVNPVSQLDVVLCRQSDSSVFTDMDLLYRQVLHQCPAQYRHILTALTITMLYTKTFYGSQYLITMASFSEIWRFPSSDVRLVVDSLAAVVKEDEGHCLSFHHLSFTEFLQDENRSAEFCCNNELAMKMWRSALLEAFELAISGQLVLSQSASFRAIEVVLYGYDNTIQTSSELQEFLCLGQQQVVWGSFEFEQWHRVVRCLTGAIRGFTRTLNEEDRRSWLSGQITVPFSAILYQQCLDIWKRTADRALAQMEPQLAHALLNMPAEGATAAELAQPAEMDKEVVRVQLARQRVLVYSIGDVFLLRGDFYFDIQGRTLIPLRYIRRQFYSLQ</sequence>
<name>A0A9P6JKY4_9AGAR</name>
<dbReference type="AlphaFoldDB" id="A0A9P6JKY4"/>
<dbReference type="Proteomes" id="UP000807306">
    <property type="component" value="Unassembled WGS sequence"/>
</dbReference>
<reference evidence="4" key="1">
    <citation type="submission" date="2020-11" db="EMBL/GenBank/DDBJ databases">
        <authorList>
            <consortium name="DOE Joint Genome Institute"/>
            <person name="Ahrendt S."/>
            <person name="Riley R."/>
            <person name="Andreopoulos W."/>
            <person name="Labutti K."/>
            <person name="Pangilinan J."/>
            <person name="Ruiz-Duenas F.J."/>
            <person name="Barrasa J.M."/>
            <person name="Sanchez-Garcia M."/>
            <person name="Camarero S."/>
            <person name="Miyauchi S."/>
            <person name="Serrano A."/>
            <person name="Linde D."/>
            <person name="Babiker R."/>
            <person name="Drula E."/>
            <person name="Ayuso-Fernandez I."/>
            <person name="Pacheco R."/>
            <person name="Padilla G."/>
            <person name="Ferreira P."/>
            <person name="Barriuso J."/>
            <person name="Kellner H."/>
            <person name="Castanera R."/>
            <person name="Alfaro M."/>
            <person name="Ramirez L."/>
            <person name="Pisabarro A.G."/>
            <person name="Kuo A."/>
            <person name="Tritt A."/>
            <person name="Lipzen A."/>
            <person name="He G."/>
            <person name="Yan M."/>
            <person name="Ng V."/>
            <person name="Cullen D."/>
            <person name="Martin F."/>
            <person name="Rosso M.-N."/>
            <person name="Henrissat B."/>
            <person name="Hibbett D."/>
            <person name="Martinez A.T."/>
            <person name="Grigoriev I.V."/>
        </authorList>
    </citation>
    <scope>NUCLEOTIDE SEQUENCE</scope>
    <source>
        <strain evidence="4">CBS 506.95</strain>
    </source>
</reference>
<dbReference type="Pfam" id="PF24883">
    <property type="entry name" value="NPHP3_N"/>
    <property type="match status" value="1"/>
</dbReference>
<dbReference type="PANTHER" id="PTHR10039">
    <property type="entry name" value="AMELOGENIN"/>
    <property type="match status" value="1"/>
</dbReference>
<evidence type="ECO:0000256" key="1">
    <source>
        <dbReference type="ARBA" id="ARBA00022737"/>
    </source>
</evidence>
<dbReference type="InterPro" id="IPR027417">
    <property type="entry name" value="P-loop_NTPase"/>
</dbReference>
<gene>
    <name evidence="4" type="ORF">CPB83DRAFT_860794</name>
</gene>
<feature type="domain" description="Nephrocystin 3-like N-terminal" evidence="3">
    <location>
        <begin position="149"/>
        <end position="310"/>
    </location>
</feature>
<evidence type="ECO:0000313" key="4">
    <source>
        <dbReference type="EMBL" id="KAF9524732.1"/>
    </source>
</evidence>
<dbReference type="OrthoDB" id="2928561at2759"/>
<organism evidence="4 5">
    <name type="scientific">Crepidotus variabilis</name>
    <dbReference type="NCBI Taxonomy" id="179855"/>
    <lineage>
        <taxon>Eukaryota</taxon>
        <taxon>Fungi</taxon>
        <taxon>Dikarya</taxon>
        <taxon>Basidiomycota</taxon>
        <taxon>Agaricomycotina</taxon>
        <taxon>Agaricomycetes</taxon>
        <taxon>Agaricomycetidae</taxon>
        <taxon>Agaricales</taxon>
        <taxon>Agaricineae</taxon>
        <taxon>Crepidotaceae</taxon>
        <taxon>Crepidotus</taxon>
    </lineage>
</organism>